<reference evidence="6" key="1">
    <citation type="submission" date="2020-01" db="EMBL/GenBank/DDBJ databases">
        <authorList>
            <person name="Meier V. D."/>
            <person name="Meier V D."/>
        </authorList>
    </citation>
    <scope>NUCLEOTIDE SEQUENCE</scope>
    <source>
        <strain evidence="6">HLG_WM_MAG_01</strain>
    </source>
</reference>
<feature type="region of interest" description="Disordered" evidence="4">
    <location>
        <begin position="1631"/>
        <end position="1657"/>
    </location>
</feature>
<feature type="region of interest" description="Disordered" evidence="4">
    <location>
        <begin position="1112"/>
        <end position="1139"/>
    </location>
</feature>
<dbReference type="Pfam" id="PF01345">
    <property type="entry name" value="DUF11"/>
    <property type="match status" value="1"/>
</dbReference>
<dbReference type="InterPro" id="IPR003961">
    <property type="entry name" value="FN3_dom"/>
</dbReference>
<dbReference type="EMBL" id="CACVAS010000066">
    <property type="protein sequence ID" value="CAA6813906.1"/>
    <property type="molecule type" value="Genomic_DNA"/>
</dbReference>
<feature type="region of interest" description="Disordered" evidence="4">
    <location>
        <begin position="150"/>
        <end position="180"/>
    </location>
</feature>
<dbReference type="Pfam" id="PF17210">
    <property type="entry name" value="SdrD_B"/>
    <property type="match status" value="9"/>
</dbReference>
<dbReference type="Gene3D" id="2.60.40.10">
    <property type="entry name" value="Immunoglobulins"/>
    <property type="match status" value="10"/>
</dbReference>
<dbReference type="InterPro" id="IPR013783">
    <property type="entry name" value="Ig-like_fold"/>
</dbReference>
<evidence type="ECO:0000256" key="2">
    <source>
        <dbReference type="ARBA" id="ARBA00022525"/>
    </source>
</evidence>
<keyword evidence="3" id="KW-0732">Signal</keyword>
<dbReference type="InterPro" id="IPR001434">
    <property type="entry name" value="OmcB-like_DUF11"/>
</dbReference>
<proteinExistence type="predicted"/>
<feature type="domain" description="Fibronectin type-III" evidence="5">
    <location>
        <begin position="2108"/>
        <end position="2192"/>
    </location>
</feature>
<dbReference type="InterPro" id="IPR055354">
    <property type="entry name" value="DUF7507"/>
</dbReference>
<dbReference type="InterPro" id="IPR033764">
    <property type="entry name" value="Sdr_B"/>
</dbReference>
<evidence type="ECO:0000259" key="5">
    <source>
        <dbReference type="PROSITE" id="PS50853"/>
    </source>
</evidence>
<dbReference type="SMART" id="SM00060">
    <property type="entry name" value="FN3"/>
    <property type="match status" value="1"/>
</dbReference>
<sequence>NETMTCILTGTVVAGPYANTATVTAEGNVSGESVRDEDPSHYTTPVVSIGSIVWHDVNNNGQQDGGEVGIDGAVVQLLHGDNSVVDGISIQTTDADGLYYFGNLPEGDYKVQVTIPDRYIPSTTQTAANNDDSQNDSNIAESLGNVHTSGLFTLSDNGEPDDVNSNIANSDEADDADDDNGNMTVDFGFFAPRVSIGSLIWNDVNDNGQQEGGEVGIAGVVVQLLHSDNTPVNGVATQTTGADGLYYFDDLFEGDYKVQVTMPAGYKPSTLQTVIDNDDSVNDSNIAESLGNVHISGTFTLSDNGEPDDVNSNIANSDVADNEDDNNGNMTVDFGFFSPKVSIGSIVWHDVNNNGQQEGGEVGIPGAVVQLLHGDNTVVNGVATQTTDEDGLYYFDNLEEGDYKVQVTMPAGYTPSTAQTIADNDDSQNDSNIAESIGDVHTSGLFTLTANGEPDASNSNIANSDIADNADDNNGNMTVDFGFFAPRVSIGSMIWNDENDNGEQDGSEVGIAGAVVQLLHGDNTVVDGVATQTTDADGLYYFGDLVEGDYKVQVTMPAVYTPSTIQTTADNDDSENDSNIAEVLGNVYTSGLFTLTDNGEPDDVNSRIADSDEADDADDNNGNMTVDFGFFAPVPVIDVEKTTNGIDADVTGALDVPVLHIGDVVRWEYNVSNQSNDVLINIELDDNKEGNIQCPQDTLAIGESMVCVLEGIVEEGPYTNMARVSADGNISGDRTVDEDPSNYTTPVVSIGSIVWNDENDNGLQDGGEVGIEGAVVQLLDGNAVPIIGVARQTTGADGLYYFDNLLEGDYRVKVTPPAGYSPSTTQTTMDNNDSEHDSNIIASTILNEHYSALFTLTHNGEPDGVFSNIAGSDRADDADDDNGNMTVDFGFFIPTPIIDIEKSTNGVDADTFADAPYLRAGDVVTWEYNVTNIGTENLVHVSLYDDKEGMITCPKITLEIGESMVCILKGVAQAGEYENNATVIGYGRVSGELTYSYDPSHYVVPVVSIGSIVWDDVNDNGIQEAGESGIDGAVVQLLDANNTPIDGVAIQTTDEDGLYYFDGLPEGDYKVQVTIPQGYTPSTMQTTTDNDDNVNDSNIAESIENVHTSGVFSLSHNGEPNATDSDIVDSDAADNADDDNGNMTVDFGFYVPVPSIDVEKSTNGVDADTFADAPTLHVGDMVTWDYNVTNTGNEVLTYIVVGDDIEGTVACPKTTLDINESMMCQLTGIVEFKDYKNIVYVQAEGNITGVPVIDEDPSHYTVPRVSLGSIVWDDVNDNGIQEAGESGIDGAVVQLLDANNTPIDGVAIQTTDEDGLYYFDGLPEGDYKVQVTIPQGYTPSTMQTTTDNDDNVNDSNIAESIENVHTSGVFSLSHNGEPNATDSDIVDSDAADNADDDNGNMTVDFGFYVPVPSIDVEKSTNGVDADTFADAPTLHVGDMVTWDYNVTNTGNEVLTYIVVGDDIEGTVACPKTTLDINESMMCQLTGIVEFKDYKNIVYVQAEGNITGVPVIDEDPSHYTVPRVSLGSIVWNDVNDNGIQESTEQGVPGAIVQLLDGNNTPVIGVPIQVTDEDGLYYFDGLQEGDYKVQVIAPDTYFAGTTQTTADNDDSENDSNIAETIERVHTSGLFTLSGDGEPNGIDSPIANSDDADDGDDNNGNMTVDFGLFVPVPVIEVEKTTNGVDADDAVDAVVLEINDTVTWEYTITNNGNEVLVNIALDDDKEGNVNCPKESLQVAESMVCSLTGIASKGLYENTATVVADGNISGEPISDEDMSHYRVPVVSLGSIVWHDENHNGIQDINESGIIHAVVTLLDGTGEPVSGVLPQTTDANGIYLFDNLLEGEYKVQVSMEYAEQGFIPTTRQTPDANTDIDGDSNIAERFVEEGIYISGVIKLEENQEPENETSQMVENGNNADDADDNNGNMTVDFGFHKVFDLAVIHTINQTATPGPYNPGDDIRFLIAVTNQGSVDASQVALENFIPEGLILNDPDWRLESANTAVLRDPIAFIGAGETQLVDIDFIIDPNYDGSVIINNIEINSARGGEDIDSIPGSETINSPHDEEDNDVSNKEGWDDYDPVVIVLGTPTPTPTATNTPTPTATPPSTTPTIEAENMELTAVSSHGFTFSWDNPFTNDIEGFAIYQDGVRIAIVGPNTREYTVSNLEENTVYQYRVDAYSKYDIYELGNITIRTEEKNFGWLPAVYHMLFN</sequence>
<keyword evidence="2" id="KW-0964">Secreted</keyword>
<dbReference type="SUPFAM" id="SSF49265">
    <property type="entry name" value="Fibronectin type III"/>
    <property type="match status" value="1"/>
</dbReference>
<dbReference type="Pfam" id="PF24346">
    <property type="entry name" value="DUF7507"/>
    <property type="match status" value="2"/>
</dbReference>
<feature type="compositionally biased region" description="Acidic residues" evidence="4">
    <location>
        <begin position="1126"/>
        <end position="1139"/>
    </location>
</feature>
<feature type="region of interest" description="Disordered" evidence="4">
    <location>
        <begin position="595"/>
        <end position="620"/>
    </location>
</feature>
<feature type="region of interest" description="Disordered" evidence="4">
    <location>
        <begin position="2040"/>
        <end position="2069"/>
    </location>
</feature>
<comment type="subcellular location">
    <subcellularLocation>
        <location evidence="1">Secreted</location>
    </subcellularLocation>
</comment>
<dbReference type="PANTHER" id="PTHR23303:SF15">
    <property type="entry name" value="COLOSSIN-A"/>
    <property type="match status" value="1"/>
</dbReference>
<gene>
    <name evidence="6" type="ORF">HELGO_WM3630</name>
</gene>
<feature type="non-terminal residue" evidence="6">
    <location>
        <position position="1"/>
    </location>
</feature>
<evidence type="ECO:0000313" key="6">
    <source>
        <dbReference type="EMBL" id="CAA6813906.1"/>
    </source>
</evidence>
<dbReference type="CDD" id="cd00063">
    <property type="entry name" value="FN3"/>
    <property type="match status" value="1"/>
</dbReference>
<dbReference type="PANTHER" id="PTHR23303">
    <property type="entry name" value="CARBOXYPEPTIDASE REGULATORY REGION-CONTAINING"/>
    <property type="match status" value="1"/>
</dbReference>
<dbReference type="Pfam" id="PF00041">
    <property type="entry name" value="fn3"/>
    <property type="match status" value="1"/>
</dbReference>
<accession>A0A6S6T6N1</accession>
<feature type="region of interest" description="Disordered" evidence="4">
    <location>
        <begin position="122"/>
        <end position="141"/>
    </location>
</feature>
<dbReference type="GO" id="GO:0005576">
    <property type="term" value="C:extracellular region"/>
    <property type="evidence" value="ECO:0007669"/>
    <property type="project" value="UniProtKB-SubCell"/>
</dbReference>
<feature type="compositionally biased region" description="Acidic residues" evidence="4">
    <location>
        <begin position="1384"/>
        <end position="1397"/>
    </location>
</feature>
<evidence type="ECO:0000256" key="1">
    <source>
        <dbReference type="ARBA" id="ARBA00004613"/>
    </source>
</evidence>
<feature type="region of interest" description="Disordered" evidence="4">
    <location>
        <begin position="1370"/>
        <end position="1397"/>
    </location>
</feature>
<dbReference type="InterPro" id="IPR036116">
    <property type="entry name" value="FN3_sf"/>
</dbReference>
<dbReference type="SUPFAM" id="SSF117074">
    <property type="entry name" value="Hypothetical protein PA1324"/>
    <property type="match status" value="9"/>
</dbReference>
<evidence type="ECO:0000256" key="3">
    <source>
        <dbReference type="ARBA" id="ARBA00022729"/>
    </source>
</evidence>
<feature type="compositionally biased region" description="Acidic residues" evidence="4">
    <location>
        <begin position="171"/>
        <end position="180"/>
    </location>
</feature>
<dbReference type="PROSITE" id="PS50853">
    <property type="entry name" value="FN3"/>
    <property type="match status" value="1"/>
</dbReference>
<name>A0A6S6T6N1_9BACT</name>
<dbReference type="InterPro" id="IPR051417">
    <property type="entry name" value="SDr/BOS_complex"/>
</dbReference>
<feature type="compositionally biased region" description="Low complexity" evidence="4">
    <location>
        <begin position="129"/>
        <end position="138"/>
    </location>
</feature>
<protein>
    <recommendedName>
        <fullName evidence="5">Fibronectin type-III domain-containing protein</fullName>
    </recommendedName>
</protein>
<evidence type="ECO:0000256" key="4">
    <source>
        <dbReference type="SAM" id="MobiDB-lite"/>
    </source>
</evidence>
<organism evidence="6">
    <name type="scientific">uncultured Sulfurovum sp</name>
    <dbReference type="NCBI Taxonomy" id="269237"/>
    <lineage>
        <taxon>Bacteria</taxon>
        <taxon>Pseudomonadati</taxon>
        <taxon>Campylobacterota</taxon>
        <taxon>Epsilonproteobacteria</taxon>
        <taxon>Campylobacterales</taxon>
        <taxon>Sulfurovaceae</taxon>
        <taxon>Sulfurovum</taxon>
        <taxon>environmental samples</taxon>
    </lineage>
</organism>